<dbReference type="SUPFAM" id="SSF48403">
    <property type="entry name" value="Ankyrin repeat"/>
    <property type="match status" value="1"/>
</dbReference>
<evidence type="ECO:0000313" key="5">
    <source>
        <dbReference type="Proteomes" id="UP001154282"/>
    </source>
</evidence>
<evidence type="ECO:0000256" key="3">
    <source>
        <dbReference type="PROSITE-ProRule" id="PRU00023"/>
    </source>
</evidence>
<feature type="repeat" description="ANK" evidence="3">
    <location>
        <begin position="93"/>
        <end position="125"/>
    </location>
</feature>
<dbReference type="AlphaFoldDB" id="A0AAV0P628"/>
<reference evidence="4" key="1">
    <citation type="submission" date="2022-08" db="EMBL/GenBank/DDBJ databases">
        <authorList>
            <person name="Gutierrez-Valencia J."/>
        </authorList>
    </citation>
    <scope>NUCLEOTIDE SEQUENCE</scope>
</reference>
<keyword evidence="1" id="KW-0677">Repeat</keyword>
<organism evidence="4 5">
    <name type="scientific">Linum tenue</name>
    <dbReference type="NCBI Taxonomy" id="586396"/>
    <lineage>
        <taxon>Eukaryota</taxon>
        <taxon>Viridiplantae</taxon>
        <taxon>Streptophyta</taxon>
        <taxon>Embryophyta</taxon>
        <taxon>Tracheophyta</taxon>
        <taxon>Spermatophyta</taxon>
        <taxon>Magnoliopsida</taxon>
        <taxon>eudicotyledons</taxon>
        <taxon>Gunneridae</taxon>
        <taxon>Pentapetalae</taxon>
        <taxon>rosids</taxon>
        <taxon>fabids</taxon>
        <taxon>Malpighiales</taxon>
        <taxon>Linaceae</taxon>
        <taxon>Linum</taxon>
    </lineage>
</organism>
<dbReference type="Pfam" id="PF12796">
    <property type="entry name" value="Ank_2"/>
    <property type="match status" value="2"/>
</dbReference>
<dbReference type="GO" id="GO:0005886">
    <property type="term" value="C:plasma membrane"/>
    <property type="evidence" value="ECO:0007669"/>
    <property type="project" value="TreeGrafter"/>
</dbReference>
<accession>A0AAV0P628</accession>
<protein>
    <recommendedName>
        <fullName evidence="6">Ankyrin repeat-containing protein</fullName>
    </recommendedName>
</protein>
<dbReference type="PANTHER" id="PTHR24186">
    <property type="entry name" value="PROTEIN PHOSPHATASE 1 REGULATORY SUBUNIT"/>
    <property type="match status" value="1"/>
</dbReference>
<evidence type="ECO:0000313" key="4">
    <source>
        <dbReference type="EMBL" id="CAI0465803.1"/>
    </source>
</evidence>
<feature type="repeat" description="ANK" evidence="3">
    <location>
        <begin position="59"/>
        <end position="91"/>
    </location>
</feature>
<keyword evidence="2 3" id="KW-0040">ANK repeat</keyword>
<name>A0AAV0P628_9ROSI</name>
<evidence type="ECO:0000256" key="1">
    <source>
        <dbReference type="ARBA" id="ARBA00022737"/>
    </source>
</evidence>
<evidence type="ECO:0000256" key="2">
    <source>
        <dbReference type="ARBA" id="ARBA00023043"/>
    </source>
</evidence>
<evidence type="ECO:0008006" key="6">
    <source>
        <dbReference type="Google" id="ProtNLM"/>
    </source>
</evidence>
<feature type="repeat" description="ANK" evidence="3">
    <location>
        <begin position="127"/>
        <end position="148"/>
    </location>
</feature>
<dbReference type="PROSITE" id="PS50297">
    <property type="entry name" value="ANK_REP_REGION"/>
    <property type="match status" value="3"/>
</dbReference>
<dbReference type="PANTHER" id="PTHR24186:SF26">
    <property type="entry name" value="ANKYRIN REPEAT PLANT PROTEIN"/>
    <property type="match status" value="1"/>
</dbReference>
<sequence length="198" mass="21305">CGHVDIVKELIKHCDTGLAGIKARNGYDAFHIASKQGNLETLRVLMEANPELAMTFDSSNTTALHSVAAQGHMDVVDFLLEQCGTVAAIAKSNGKTALHSATRNGHLQIVKALLGKDLAIATRTDKKGQTTLHMAVKGQNVELVEELVMSDPSLINMVGISGLSFSLTHRPQGRAKAWKLESRSEGLEDYTPSVRSFA</sequence>
<dbReference type="Gene3D" id="1.25.40.20">
    <property type="entry name" value="Ankyrin repeat-containing domain"/>
    <property type="match status" value="2"/>
</dbReference>
<comment type="caution">
    <text evidence="4">The sequence shown here is derived from an EMBL/GenBank/DDBJ whole genome shotgun (WGS) entry which is preliminary data.</text>
</comment>
<feature type="non-terminal residue" evidence="4">
    <location>
        <position position="1"/>
    </location>
</feature>
<dbReference type="EMBL" id="CAMGYJ010000008">
    <property type="protein sequence ID" value="CAI0465803.1"/>
    <property type="molecule type" value="Genomic_DNA"/>
</dbReference>
<dbReference type="SMART" id="SM00248">
    <property type="entry name" value="ANK"/>
    <property type="match status" value="4"/>
</dbReference>
<keyword evidence="5" id="KW-1185">Reference proteome</keyword>
<feature type="repeat" description="ANK" evidence="3">
    <location>
        <begin position="25"/>
        <end position="57"/>
    </location>
</feature>
<dbReference type="PROSITE" id="PS50088">
    <property type="entry name" value="ANK_REPEAT"/>
    <property type="match status" value="4"/>
</dbReference>
<proteinExistence type="predicted"/>
<dbReference type="InterPro" id="IPR002110">
    <property type="entry name" value="Ankyrin_rpt"/>
</dbReference>
<gene>
    <name evidence="4" type="ORF">LITE_LOCUS36759</name>
</gene>
<dbReference type="Proteomes" id="UP001154282">
    <property type="component" value="Unassembled WGS sequence"/>
</dbReference>
<dbReference type="InterPro" id="IPR036770">
    <property type="entry name" value="Ankyrin_rpt-contain_sf"/>
</dbReference>